<keyword evidence="4 6" id="KW-0975">Bacterial flagellum</keyword>
<dbReference type="Pfam" id="PF00460">
    <property type="entry name" value="Flg_bb_rod"/>
    <property type="match status" value="1"/>
</dbReference>
<dbReference type="NCBIfam" id="NF004653">
    <property type="entry name" value="PRK06003.1"/>
    <property type="match status" value="1"/>
</dbReference>
<dbReference type="OrthoDB" id="9788334at2"/>
<comment type="subunit">
    <text evidence="6">The basal body constitutes a major portion of the flagellar organelle and consists of a number of rings mounted on a central rod.</text>
</comment>
<dbReference type="GO" id="GO:0030694">
    <property type="term" value="C:bacterial-type flagellum basal body, rod"/>
    <property type="evidence" value="ECO:0007669"/>
    <property type="project" value="InterPro"/>
</dbReference>
<comment type="subcellular location">
    <subcellularLocation>
        <location evidence="1 6">Bacterial flagellum basal body</location>
    </subcellularLocation>
</comment>
<keyword evidence="8" id="KW-0282">Flagellum</keyword>
<name>A0A285UTX1_9HYPH</name>
<dbReference type="PIRSF" id="PIRSF002889">
    <property type="entry name" value="Rod_FlgB"/>
    <property type="match status" value="1"/>
</dbReference>
<proteinExistence type="inferred from homology"/>
<evidence type="ECO:0000256" key="2">
    <source>
        <dbReference type="ARBA" id="ARBA00009677"/>
    </source>
</evidence>
<evidence type="ECO:0000256" key="1">
    <source>
        <dbReference type="ARBA" id="ARBA00004117"/>
    </source>
</evidence>
<keyword evidence="9" id="KW-1185">Reference proteome</keyword>
<evidence type="ECO:0000256" key="6">
    <source>
        <dbReference type="PIRNR" id="PIRNR002889"/>
    </source>
</evidence>
<evidence type="ECO:0000259" key="7">
    <source>
        <dbReference type="Pfam" id="PF00460"/>
    </source>
</evidence>
<accession>A0A285UTX1</accession>
<dbReference type="EMBL" id="OBQD01000015">
    <property type="protein sequence ID" value="SOC45375.1"/>
    <property type="molecule type" value="Genomic_DNA"/>
</dbReference>
<evidence type="ECO:0000313" key="9">
    <source>
        <dbReference type="Proteomes" id="UP000219167"/>
    </source>
</evidence>
<dbReference type="PANTHER" id="PTHR30435">
    <property type="entry name" value="FLAGELLAR PROTEIN"/>
    <property type="match status" value="1"/>
</dbReference>
<evidence type="ECO:0000256" key="5">
    <source>
        <dbReference type="ARBA" id="ARBA00024934"/>
    </source>
</evidence>
<gene>
    <name evidence="8" type="ORF">SAMN05892877_11555</name>
</gene>
<evidence type="ECO:0000256" key="3">
    <source>
        <dbReference type="ARBA" id="ARBA00014376"/>
    </source>
</evidence>
<evidence type="ECO:0000256" key="4">
    <source>
        <dbReference type="ARBA" id="ARBA00023143"/>
    </source>
</evidence>
<feature type="domain" description="Flagellar basal body rod protein N-terminal" evidence="7">
    <location>
        <begin position="18"/>
        <end position="37"/>
    </location>
</feature>
<organism evidence="8 9">
    <name type="scientific">Rhizobium subbaraonis</name>
    <dbReference type="NCBI Taxonomy" id="908946"/>
    <lineage>
        <taxon>Bacteria</taxon>
        <taxon>Pseudomonadati</taxon>
        <taxon>Pseudomonadota</taxon>
        <taxon>Alphaproteobacteria</taxon>
        <taxon>Hyphomicrobiales</taxon>
        <taxon>Rhizobiaceae</taxon>
        <taxon>Rhizobium/Agrobacterium group</taxon>
        <taxon>Rhizobium</taxon>
    </lineage>
</organism>
<keyword evidence="8" id="KW-0966">Cell projection</keyword>
<dbReference type="InterPro" id="IPR001444">
    <property type="entry name" value="Flag_bb_rod_N"/>
</dbReference>
<comment type="similarity">
    <text evidence="2 6">Belongs to the flagella basal body rod proteins family.</text>
</comment>
<dbReference type="PANTHER" id="PTHR30435:SF12">
    <property type="entry name" value="FLAGELLAR BASAL BODY ROD PROTEIN FLGB"/>
    <property type="match status" value="1"/>
</dbReference>
<comment type="function">
    <text evidence="5 6">Structural component of flagellum, the bacterial motility apparatus. Part of the rod structure of flagellar basal body.</text>
</comment>
<evidence type="ECO:0000313" key="8">
    <source>
        <dbReference type="EMBL" id="SOC45375.1"/>
    </source>
</evidence>
<reference evidence="8 9" key="1">
    <citation type="submission" date="2017-08" db="EMBL/GenBank/DDBJ databases">
        <authorList>
            <person name="de Groot N.N."/>
        </authorList>
    </citation>
    <scope>NUCLEOTIDE SEQUENCE [LARGE SCALE GENOMIC DNA]</scope>
    <source>
        <strain evidence="8 9">JC85</strain>
    </source>
</reference>
<dbReference type="RefSeq" id="WP_097142035.1">
    <property type="nucleotide sequence ID" value="NZ_OBQD01000015.1"/>
</dbReference>
<sequence length="126" mass="13773">MQPIQFFELASKQADWLAVRQSVVAGNIANANTPGYRAKDVTPFQSVLEKTGIQMAATNPMHFTEGSLSNEVTDVAANEDVGVQISGNSVGLAEELMKQGQVKREYELNAGLVKAFHRMMLMTVRT</sequence>
<dbReference type="AlphaFoldDB" id="A0A285UTX1"/>
<dbReference type="Proteomes" id="UP000219167">
    <property type="component" value="Unassembled WGS sequence"/>
</dbReference>
<protein>
    <recommendedName>
        <fullName evidence="3 6">Flagellar basal body rod protein FlgB</fullName>
    </recommendedName>
</protein>
<keyword evidence="8" id="KW-0969">Cilium</keyword>
<dbReference type="InterPro" id="IPR006300">
    <property type="entry name" value="FlgB"/>
</dbReference>
<dbReference type="GO" id="GO:0071978">
    <property type="term" value="P:bacterial-type flagellum-dependent swarming motility"/>
    <property type="evidence" value="ECO:0007669"/>
    <property type="project" value="TreeGrafter"/>
</dbReference>